<evidence type="ECO:0000313" key="1">
    <source>
        <dbReference type="EMBL" id="TKK16051.1"/>
    </source>
</evidence>
<dbReference type="EMBL" id="QGAL01000007">
    <property type="protein sequence ID" value="TKK16051.1"/>
    <property type="molecule type" value="Genomic_DNA"/>
</dbReference>
<proteinExistence type="predicted"/>
<protein>
    <submittedName>
        <fullName evidence="1">Peptide deformylase</fullName>
    </submittedName>
</protein>
<accession>A0AB38P0I3</accession>
<reference evidence="1 2" key="1">
    <citation type="journal article" date="2019" name="Sci. Rep.">
        <title>Differences in resource use lead to coexistence of seed-transmitted microbial populations.</title>
        <authorList>
            <person name="Torres-Cortes G."/>
            <person name="Garcia B.J."/>
            <person name="Compant S."/>
            <person name="Rezki S."/>
            <person name="Jones P."/>
            <person name="Preveaux A."/>
            <person name="Briand M."/>
            <person name="Roulet A."/>
            <person name="Bouchez O."/>
            <person name="Jacobson D."/>
            <person name="Barret M."/>
        </authorList>
    </citation>
    <scope>NUCLEOTIDE SEQUENCE [LARGE SCALE GENOMIC DNA]</scope>
    <source>
        <strain evidence="1 2">CFBP13530</strain>
    </source>
</reference>
<evidence type="ECO:0000313" key="2">
    <source>
        <dbReference type="Proteomes" id="UP000306327"/>
    </source>
</evidence>
<dbReference type="AlphaFoldDB" id="A0AB38P0I3"/>
<dbReference type="Proteomes" id="UP000306327">
    <property type="component" value="Unassembled WGS sequence"/>
</dbReference>
<sequence length="60" mass="6538">MALHLPDLQDLNTVPAILSGGATLTRPTRPEHRTCHFVGWRCAYPTYGFVGPCKRSAAGQ</sequence>
<comment type="caution">
    <text evidence="1">The sequence shown here is derived from an EMBL/GenBank/DDBJ whole genome shotgun (WGS) entry which is preliminary data.</text>
</comment>
<name>A0AB38P0I3_9ENTR</name>
<gene>
    <name evidence="1" type="ORF">EcCFBP13530_19520</name>
</gene>
<organism evidence="1 2">
    <name type="scientific">Enterobacter cancerogenus</name>
    <dbReference type="NCBI Taxonomy" id="69218"/>
    <lineage>
        <taxon>Bacteria</taxon>
        <taxon>Pseudomonadati</taxon>
        <taxon>Pseudomonadota</taxon>
        <taxon>Gammaproteobacteria</taxon>
        <taxon>Enterobacterales</taxon>
        <taxon>Enterobacteriaceae</taxon>
        <taxon>Enterobacter</taxon>
        <taxon>Enterobacter cloacae complex</taxon>
    </lineage>
</organism>